<organism evidence="2">
    <name type="scientific">hydrothermal vent metagenome</name>
    <dbReference type="NCBI Taxonomy" id="652676"/>
    <lineage>
        <taxon>unclassified sequences</taxon>
        <taxon>metagenomes</taxon>
        <taxon>ecological metagenomes</taxon>
    </lineage>
</organism>
<dbReference type="AlphaFoldDB" id="A0A3B0V0N1"/>
<protein>
    <recommendedName>
        <fullName evidence="1">DUF5615 domain-containing protein</fullName>
    </recommendedName>
</protein>
<sequence>MKFLIDNALSPQVAEGLQASSYDAIHVRDIGLAAASDDKTGSWLFA</sequence>
<dbReference type="InterPro" id="IPR041049">
    <property type="entry name" value="DUF5615"/>
</dbReference>
<evidence type="ECO:0000259" key="1">
    <source>
        <dbReference type="Pfam" id="PF18480"/>
    </source>
</evidence>
<dbReference type="Pfam" id="PF18480">
    <property type="entry name" value="DUF5615"/>
    <property type="match status" value="1"/>
</dbReference>
<name>A0A3B0V0N1_9ZZZZ</name>
<accession>A0A3B0V0N1</accession>
<feature type="domain" description="DUF5615" evidence="1">
    <location>
        <begin position="1"/>
        <end position="39"/>
    </location>
</feature>
<reference evidence="2" key="1">
    <citation type="submission" date="2018-06" db="EMBL/GenBank/DDBJ databases">
        <authorList>
            <person name="Zhirakovskaya E."/>
        </authorList>
    </citation>
    <scope>NUCLEOTIDE SEQUENCE</scope>
</reference>
<evidence type="ECO:0000313" key="2">
    <source>
        <dbReference type="EMBL" id="VAW32322.1"/>
    </source>
</evidence>
<gene>
    <name evidence="2" type="ORF">MNBD_CHLOROFLEXI01-22</name>
</gene>
<dbReference type="EMBL" id="UOEU01000346">
    <property type="protein sequence ID" value="VAW32322.1"/>
    <property type="molecule type" value="Genomic_DNA"/>
</dbReference>
<proteinExistence type="predicted"/>